<evidence type="ECO:0000256" key="5">
    <source>
        <dbReference type="ARBA" id="ARBA00047942"/>
    </source>
</evidence>
<dbReference type="GO" id="GO:0006304">
    <property type="term" value="P:DNA modification"/>
    <property type="evidence" value="ECO:0007669"/>
    <property type="project" value="InterPro"/>
</dbReference>
<dbReference type="Proteomes" id="UP000291101">
    <property type="component" value="Unassembled WGS sequence"/>
</dbReference>
<dbReference type="EMBL" id="SDWV01000037">
    <property type="protein sequence ID" value="RYC03337.1"/>
    <property type="molecule type" value="Genomic_DNA"/>
</dbReference>
<dbReference type="GO" id="GO:0009007">
    <property type="term" value="F:site-specific DNA-methyltransferase (adenine-specific) activity"/>
    <property type="evidence" value="ECO:0007669"/>
    <property type="project" value="UniProtKB-EC"/>
</dbReference>
<dbReference type="InterPro" id="IPR029063">
    <property type="entry name" value="SAM-dependent_MTases_sf"/>
</dbReference>
<dbReference type="RefSeq" id="WP_129429028.1">
    <property type="nucleotide sequence ID" value="NZ_SDWV01000037.1"/>
</dbReference>
<organism evidence="7 8">
    <name type="scientific">Nocardioides zhouii</name>
    <dbReference type="NCBI Taxonomy" id="1168729"/>
    <lineage>
        <taxon>Bacteria</taxon>
        <taxon>Bacillati</taxon>
        <taxon>Actinomycetota</taxon>
        <taxon>Actinomycetes</taxon>
        <taxon>Propionibacteriales</taxon>
        <taxon>Nocardioidaceae</taxon>
        <taxon>Nocardioides</taxon>
    </lineage>
</organism>
<evidence type="ECO:0000256" key="2">
    <source>
        <dbReference type="ARBA" id="ARBA00022603"/>
    </source>
</evidence>
<dbReference type="Gene3D" id="3.40.50.150">
    <property type="entry name" value="Vaccinia Virus protein VP39"/>
    <property type="match status" value="1"/>
</dbReference>
<keyword evidence="2" id="KW-0489">Methyltransferase</keyword>
<evidence type="ECO:0000256" key="4">
    <source>
        <dbReference type="ARBA" id="ARBA00022691"/>
    </source>
</evidence>
<proteinExistence type="predicted"/>
<evidence type="ECO:0000256" key="3">
    <source>
        <dbReference type="ARBA" id="ARBA00022679"/>
    </source>
</evidence>
<dbReference type="SUPFAM" id="SSF53335">
    <property type="entry name" value="S-adenosyl-L-methionine-dependent methyltransferases"/>
    <property type="match status" value="1"/>
</dbReference>
<dbReference type="GO" id="GO:0032259">
    <property type="term" value="P:methylation"/>
    <property type="evidence" value="ECO:0007669"/>
    <property type="project" value="UniProtKB-KW"/>
</dbReference>
<dbReference type="EC" id="2.1.1.72" evidence="1"/>
<dbReference type="PANTHER" id="PTHR33841">
    <property type="entry name" value="DNA METHYLTRANSFERASE YEEA-RELATED"/>
    <property type="match status" value="1"/>
</dbReference>
<dbReference type="PRINTS" id="PR00507">
    <property type="entry name" value="N12N6MTFRASE"/>
</dbReference>
<dbReference type="Pfam" id="PF07669">
    <property type="entry name" value="Eco57I"/>
    <property type="match status" value="1"/>
</dbReference>
<reference evidence="7 8" key="1">
    <citation type="submission" date="2019-01" db="EMBL/GenBank/DDBJ databases">
        <title>Novel species of Nocardioides.</title>
        <authorList>
            <person name="Liu Q."/>
            <person name="X Y.-H."/>
        </authorList>
    </citation>
    <scope>NUCLEOTIDE SEQUENCE [LARGE SCALE GENOMIC DNA]</scope>
    <source>
        <strain evidence="7 8">HLT2-9</strain>
    </source>
</reference>
<comment type="caution">
    <text evidence="7">The sequence shown here is derived from an EMBL/GenBank/DDBJ whole genome shotgun (WGS) entry which is preliminary data.</text>
</comment>
<dbReference type="PANTHER" id="PTHR33841:SF1">
    <property type="entry name" value="DNA METHYLTRANSFERASE A"/>
    <property type="match status" value="1"/>
</dbReference>
<keyword evidence="8" id="KW-1185">Reference proteome</keyword>
<evidence type="ECO:0000313" key="7">
    <source>
        <dbReference type="EMBL" id="RYC03337.1"/>
    </source>
</evidence>
<keyword evidence="4" id="KW-0949">S-adenosyl-L-methionine</keyword>
<feature type="domain" description="Type II methyltransferase M.TaqI-like" evidence="6">
    <location>
        <begin position="665"/>
        <end position="852"/>
    </location>
</feature>
<evidence type="ECO:0000259" key="6">
    <source>
        <dbReference type="Pfam" id="PF07669"/>
    </source>
</evidence>
<protein>
    <recommendedName>
        <fullName evidence="1">site-specific DNA-methyltransferase (adenine-specific)</fullName>
        <ecNumber evidence="1">2.1.1.72</ecNumber>
    </recommendedName>
</protein>
<accession>A0A4V1RMS1</accession>
<dbReference type="OrthoDB" id="4280289at2"/>
<evidence type="ECO:0000313" key="8">
    <source>
        <dbReference type="Proteomes" id="UP000291101"/>
    </source>
</evidence>
<gene>
    <name evidence="7" type="ORF">EUA94_21815</name>
</gene>
<dbReference type="InterPro" id="IPR011639">
    <property type="entry name" value="MethylTrfase_TaqI-like_dom"/>
</dbReference>
<evidence type="ECO:0000256" key="1">
    <source>
        <dbReference type="ARBA" id="ARBA00011900"/>
    </source>
</evidence>
<dbReference type="InterPro" id="IPR050953">
    <property type="entry name" value="N4_N6_ade-DNA_methylase"/>
</dbReference>
<sequence length="1335" mass="145112">MQLKAEKTVAWSGVKPQVDVSFNGVFLGPDPHGLGGFQVALATSDVKPTRQTMRELFLARKGKTQVQLVVAVVHHGTATLMGPDPQANPFELPLGQAERQLQSVLSEPDVLAATERFAGFRKANDATGVPGFTNSGLFASHHITSNVPKRSDWDALASTAEPLLNKRGKQLVEALGFGTQAGPNGTMLLSIRGHQPRAVAVLLDDSEQFDAKTPRFQLSPVAFGLAVASRQDVPWLVVLRKDQIRLYPGRDGIGVGSKGQAETFFEVDLSTVDSEYAALLPLIFSADALSADGTADELLRDSARYATELGARLRERIYEEIVPPVAVEVARRLAKHAGVSLDADGLSLAYRVTLRILFRLLFQAYAEDRGLLPSGRNEGFDANSLKTNARRLLDSDTDKFGDSTTLWLDMVQVWNAIDQGNPQWQIPCYNGGLFATDAERSPEGALIQQIGLPDSVLGPALRSLLIDTSSDGVLGPVDFRSLSVREFGTIYEGLLESSLSLAAEDLTVDNAGAWVPAKEGDEVLAASGSVYFHTASGERKATGSYFTPKVVVDHLIERSIVPALSAHLKKIGGYLDKGDASSAAREFFDFRVADLAMGSGHFLVAAVDKIEALMRTFLTEHSVPGVTEELLRLAAVARDALGTDDVAKSEVDEVGLLRRQVARRCIYGLDINPMAVELARLALWIHTFVPGLPMSNLDHGLVNANSLTGIGTIEEALDALQPGRTPGEISLFDEILTDQLASSKTLLIDVANAGEANKAEVEEGARLLSRARNAAETAKQILDAAVAARIGAVDVGVIFDGDSLRHLISRPEVTATADRLIPAHMPYLFPEVFLRDEPGFDVLLGNPPWEKLHVEEHQWWGLRMPGLRSMRQLEREQALMAFRASRPDLEEAYESEVATVKQMAEAVAAGPFPGIGAAHLDLFSAFGWRNWQLLRTGGRASIVLPRGALAGSGLAQWRRTIFQDGTFENVVLLVNTGGWIFSNVHNSYTVALAVITKGAHGNVSFAGPFHNERDLLLRGDELATVPVSEFITWSGTAAFPLIPDVTSAEVFRQMKKSPRFDAPRVDWEFRPLQGDLNATSERRVLEFDVKEPKGRIPVVTGASFNIWKPDANAPKAYGRPDVLRPYLATKLSRSARLARSAYNGLAFPTGVLPLDAARITFRDMTRATDSRTVIPCLIPAGTAAMEKAPVVVQRQGGPIQVAALLGIMSSIPFDWYMRRWVEMKLSFELLNPSPVPDVDLTTPLGSRLVTAAGRLAAVDDRYADWAAEVGVSVGSVKTPAEKEDLTAELDALVSLLYGLNEDQVEHVFATFHRGMSYEARLDAVLTHYRQWKGQA</sequence>
<comment type="catalytic activity">
    <reaction evidence="5">
        <text>a 2'-deoxyadenosine in DNA + S-adenosyl-L-methionine = an N(6)-methyl-2'-deoxyadenosine in DNA + S-adenosyl-L-homocysteine + H(+)</text>
        <dbReference type="Rhea" id="RHEA:15197"/>
        <dbReference type="Rhea" id="RHEA-COMP:12418"/>
        <dbReference type="Rhea" id="RHEA-COMP:12419"/>
        <dbReference type="ChEBI" id="CHEBI:15378"/>
        <dbReference type="ChEBI" id="CHEBI:57856"/>
        <dbReference type="ChEBI" id="CHEBI:59789"/>
        <dbReference type="ChEBI" id="CHEBI:90615"/>
        <dbReference type="ChEBI" id="CHEBI:90616"/>
        <dbReference type="EC" id="2.1.1.72"/>
    </reaction>
</comment>
<name>A0A4V1RMS1_9ACTN</name>
<keyword evidence="3" id="KW-0808">Transferase</keyword>